<feature type="transmembrane region" description="Helical" evidence="1">
    <location>
        <begin position="33"/>
        <end position="56"/>
    </location>
</feature>
<feature type="transmembrane region" description="Helical" evidence="1">
    <location>
        <begin position="108"/>
        <end position="125"/>
    </location>
</feature>
<reference evidence="3" key="1">
    <citation type="journal article" date="2019" name="Int. J. Syst. Evol. Microbiol.">
        <title>The Global Catalogue of Microorganisms (GCM) 10K type strain sequencing project: providing services to taxonomists for standard genome sequencing and annotation.</title>
        <authorList>
            <consortium name="The Broad Institute Genomics Platform"/>
            <consortium name="The Broad Institute Genome Sequencing Center for Infectious Disease"/>
            <person name="Wu L."/>
            <person name="Ma J."/>
        </authorList>
    </citation>
    <scope>NUCLEOTIDE SEQUENCE [LARGE SCALE GENOMIC DNA]</scope>
    <source>
        <strain evidence="3">CGMCC 1.12849</strain>
    </source>
</reference>
<keyword evidence="1" id="KW-1133">Transmembrane helix</keyword>
<feature type="transmembrane region" description="Helical" evidence="1">
    <location>
        <begin position="131"/>
        <end position="150"/>
    </location>
</feature>
<proteinExistence type="predicted"/>
<comment type="caution">
    <text evidence="2">The sequence shown here is derived from an EMBL/GenBank/DDBJ whole genome shotgun (WGS) entry which is preliminary data.</text>
</comment>
<gene>
    <name evidence="2" type="ORF">ACFO7V_10280</name>
</gene>
<protein>
    <submittedName>
        <fullName evidence="2">Uncharacterized protein</fullName>
    </submittedName>
</protein>
<evidence type="ECO:0000256" key="1">
    <source>
        <dbReference type="SAM" id="Phobius"/>
    </source>
</evidence>
<keyword evidence="3" id="KW-1185">Reference proteome</keyword>
<evidence type="ECO:0000313" key="3">
    <source>
        <dbReference type="Proteomes" id="UP001595884"/>
    </source>
</evidence>
<sequence>MKLGRSEVQSWLDAVAPGTGLVRLAQISGLPRFGLYLAMVTLATGLPVLLGFFAPLWFSQFGNPKPGILIWSPLLTIVFVLIILVLGEISDRIVLKIFNSASKMAVQTLQTLLTFVVMLGCYRLVMTSYQSALIAAVTATLGYVVLTPLINRLERNAPRSQG</sequence>
<dbReference type="Proteomes" id="UP001595884">
    <property type="component" value="Unassembled WGS sequence"/>
</dbReference>
<keyword evidence="1" id="KW-0812">Transmembrane</keyword>
<evidence type="ECO:0000313" key="2">
    <source>
        <dbReference type="EMBL" id="MFC4716524.1"/>
    </source>
</evidence>
<dbReference type="EMBL" id="JBHSHE010000042">
    <property type="protein sequence ID" value="MFC4716524.1"/>
    <property type="molecule type" value="Genomic_DNA"/>
</dbReference>
<organism evidence="2 3">
    <name type="scientific">Glutamicibacter bergerei</name>
    <dbReference type="NCBI Taxonomy" id="256702"/>
    <lineage>
        <taxon>Bacteria</taxon>
        <taxon>Bacillati</taxon>
        <taxon>Actinomycetota</taxon>
        <taxon>Actinomycetes</taxon>
        <taxon>Micrococcales</taxon>
        <taxon>Micrococcaceae</taxon>
        <taxon>Glutamicibacter</taxon>
    </lineage>
</organism>
<feature type="transmembrane region" description="Helical" evidence="1">
    <location>
        <begin position="68"/>
        <end position="87"/>
    </location>
</feature>
<accession>A0ABV9MN66</accession>
<name>A0ABV9MN66_9MICC</name>
<keyword evidence="1" id="KW-0472">Membrane</keyword>
<dbReference type="RefSeq" id="WP_096254713.1">
    <property type="nucleotide sequence ID" value="NZ_BAAAVQ010000047.1"/>
</dbReference>